<evidence type="ECO:0000256" key="3">
    <source>
        <dbReference type="ARBA" id="ARBA00022692"/>
    </source>
</evidence>
<dbReference type="Proteomes" id="UP000078560">
    <property type="component" value="Unassembled WGS sequence"/>
</dbReference>
<keyword evidence="8" id="KW-1015">Disulfide bond</keyword>
<dbReference type="InterPro" id="IPR000169">
    <property type="entry name" value="Pept_cys_AS"/>
</dbReference>
<comment type="subcellular location">
    <subcellularLocation>
        <location evidence="1">Membrane</location>
        <topology evidence="1">Single-pass type II membrane protein</topology>
    </subcellularLocation>
</comment>
<reference evidence="14" key="2">
    <citation type="submission" date="2016-05" db="EMBL/GenBank/DDBJ databases">
        <authorList>
            <person name="Lavstsen T."/>
            <person name="Jespersen J.S."/>
        </authorList>
    </citation>
    <scope>NUCLEOTIDE SEQUENCE [LARGE SCALE GENOMIC DNA]</scope>
</reference>
<dbReference type="GO" id="GO:0008234">
    <property type="term" value="F:cysteine-type peptidase activity"/>
    <property type="evidence" value="ECO:0007669"/>
    <property type="project" value="InterPro"/>
</dbReference>
<evidence type="ECO:0000313" key="15">
    <source>
        <dbReference type="Proteomes" id="UP000078546"/>
    </source>
</evidence>
<dbReference type="Gene3D" id="3.90.70.10">
    <property type="entry name" value="Cysteine proteinases"/>
    <property type="match status" value="1"/>
</dbReference>
<dbReference type="Pfam" id="PF00112">
    <property type="entry name" value="Peptidase_C1"/>
    <property type="match status" value="1"/>
</dbReference>
<evidence type="ECO:0000256" key="7">
    <source>
        <dbReference type="ARBA" id="ARBA00023145"/>
    </source>
</evidence>
<proteinExistence type="inferred from homology"/>
<dbReference type="EMBL" id="FLQU01000283">
    <property type="protein sequence ID" value="SBS83463.1"/>
    <property type="molecule type" value="Genomic_DNA"/>
</dbReference>
<dbReference type="InterPro" id="IPR013128">
    <property type="entry name" value="Peptidase_C1A"/>
</dbReference>
<dbReference type="VEuPathDB" id="PlasmoDB:PocGH01_09021700"/>
<evidence type="ECO:0000259" key="12">
    <source>
        <dbReference type="SMART" id="SM00848"/>
    </source>
</evidence>
<evidence type="ECO:0000256" key="10">
    <source>
        <dbReference type="SAM" id="Phobius"/>
    </source>
</evidence>
<dbReference type="InterPro" id="IPR039417">
    <property type="entry name" value="Peptidase_C1A_papain-like"/>
</dbReference>
<feature type="transmembrane region" description="Helical" evidence="10">
    <location>
        <begin position="36"/>
        <end position="55"/>
    </location>
</feature>
<dbReference type="Pfam" id="PF08246">
    <property type="entry name" value="Inhibitor_I29"/>
    <property type="match status" value="1"/>
</dbReference>
<feature type="domain" description="Peptidase C1A papain C-terminal" evidence="11">
    <location>
        <begin position="266"/>
        <end position="487"/>
    </location>
</feature>
<evidence type="ECO:0000256" key="6">
    <source>
        <dbReference type="ARBA" id="ARBA00023136"/>
    </source>
</evidence>
<dbReference type="GO" id="GO:0016020">
    <property type="term" value="C:membrane"/>
    <property type="evidence" value="ECO:0007669"/>
    <property type="project" value="UniProtKB-SubCell"/>
</dbReference>
<evidence type="ECO:0000259" key="11">
    <source>
        <dbReference type="SMART" id="SM00645"/>
    </source>
</evidence>
<dbReference type="PROSITE" id="PS00139">
    <property type="entry name" value="THIOL_PROTEASE_CYS"/>
    <property type="match status" value="1"/>
</dbReference>
<evidence type="ECO:0000256" key="1">
    <source>
        <dbReference type="ARBA" id="ARBA00004606"/>
    </source>
</evidence>
<evidence type="ECO:0000256" key="4">
    <source>
        <dbReference type="ARBA" id="ARBA00022968"/>
    </source>
</evidence>
<keyword evidence="6 10" id="KW-0472">Membrane</keyword>
<evidence type="ECO:0000313" key="16">
    <source>
        <dbReference type="Proteomes" id="UP000078560"/>
    </source>
</evidence>
<feature type="domain" description="Cathepsin propeptide inhibitor" evidence="12">
    <location>
        <begin position="170"/>
        <end position="226"/>
    </location>
</feature>
<accession>A0A1A8WFE2</accession>
<name>A0A1A8WFE2_PLAOA</name>
<evidence type="ECO:0000256" key="2">
    <source>
        <dbReference type="ARBA" id="ARBA00008455"/>
    </source>
</evidence>
<dbReference type="CDD" id="cd02248">
    <property type="entry name" value="Peptidase_C1A"/>
    <property type="match status" value="1"/>
</dbReference>
<dbReference type="InterPro" id="IPR038765">
    <property type="entry name" value="Papain-like_cys_pep_sf"/>
</dbReference>
<comment type="similarity">
    <text evidence="2">Belongs to the peptidase C1 family.</text>
</comment>
<gene>
    <name evidence="14" type="ORF">POVCU1_019040</name>
    <name evidence="13" type="ORF">POVCU2_0021050</name>
</gene>
<dbReference type="AlphaFoldDB" id="A0A1A8WFE2"/>
<keyword evidence="4" id="KW-0735">Signal-anchor</keyword>
<dbReference type="PRINTS" id="PR00705">
    <property type="entry name" value="PAPAIN"/>
</dbReference>
<evidence type="ECO:0000256" key="9">
    <source>
        <dbReference type="ARBA" id="ARBA00023180"/>
    </source>
</evidence>
<keyword evidence="3 10" id="KW-0812">Transmembrane</keyword>
<dbReference type="SMART" id="SM00645">
    <property type="entry name" value="Pept_C1"/>
    <property type="match status" value="1"/>
</dbReference>
<dbReference type="EMBL" id="FLQV01000351">
    <property type="protein sequence ID" value="SBS90778.1"/>
    <property type="molecule type" value="Genomic_DNA"/>
</dbReference>
<dbReference type="PANTHER" id="PTHR12411">
    <property type="entry name" value="CYSTEINE PROTEASE FAMILY C1-RELATED"/>
    <property type="match status" value="1"/>
</dbReference>
<keyword evidence="9" id="KW-0325">Glycoprotein</keyword>
<keyword evidence="5 10" id="KW-1133">Transmembrane helix</keyword>
<evidence type="ECO:0000313" key="14">
    <source>
        <dbReference type="EMBL" id="SBS90778.1"/>
    </source>
</evidence>
<protein>
    <submittedName>
        <fullName evidence="14">Vivapain-2</fullName>
    </submittedName>
</protein>
<evidence type="ECO:0000313" key="13">
    <source>
        <dbReference type="EMBL" id="SBS83463.1"/>
    </source>
</evidence>
<reference evidence="15 16" key="1">
    <citation type="submission" date="2016-05" db="EMBL/GenBank/DDBJ databases">
        <authorList>
            <person name="Naeem Raeece"/>
        </authorList>
    </citation>
    <scope>NUCLEOTIDE SEQUENCE [LARGE SCALE GENOMIC DNA]</scope>
</reference>
<evidence type="ECO:0000256" key="5">
    <source>
        <dbReference type="ARBA" id="ARBA00022989"/>
    </source>
</evidence>
<dbReference type="SMART" id="SM00848">
    <property type="entry name" value="Inhibitor_I29"/>
    <property type="match status" value="1"/>
</dbReference>
<organism evidence="14 15">
    <name type="scientific">Plasmodium ovale curtisi</name>
    <dbReference type="NCBI Taxonomy" id="864141"/>
    <lineage>
        <taxon>Eukaryota</taxon>
        <taxon>Sar</taxon>
        <taxon>Alveolata</taxon>
        <taxon>Apicomplexa</taxon>
        <taxon>Aconoidasida</taxon>
        <taxon>Haemosporida</taxon>
        <taxon>Plasmodiidae</taxon>
        <taxon>Plasmodium</taxon>
        <taxon>Plasmodium (Plasmodium)</taxon>
    </lineage>
</organism>
<dbReference type="SUPFAM" id="SSF54001">
    <property type="entry name" value="Cysteine proteinases"/>
    <property type="match status" value="1"/>
</dbReference>
<sequence>MEYHMEYSPNEAAKAEKESFVDNDVDRSFLKKKKNIFIIMSVSAICIFACSVFYFTRPTSRSDMFNNSSEKDVNDDYIISSLLKSKSGKKFIVSKIEELILLHDKNNNAQVKTESSLVTRGDDNNIKGITTTSNNYKKRFGHLKVAKKSNVVNFLDTKFLMTNLESVNAFYIFMKEHGKKYTSADEMEKKFIAFSKNIAKIDAHNKSNSLYIKGINQFADLTYEEFKKKFLTLKKFSFNKYRGILSHVVNYYDIINKYKPHDAVVDRVSYDWRLHGGVTPVKNQGNCGSCWAFSTVGVVESQYAIRKNLIASISEQQLVDCSQQNNGCNGGFIELSFDDMINLGGLCSDKDYPYVADIPELCQIDSCTKTFTISSYLEVPQDKFKEALQFLGPISVSVAVSDDFAFYKEGIFDGECGDEPNHAVMVVGYGMEEIYNTQTKRNEKHYYYIIKNSWGNAWGEKGFIKLETDEYGYRKPCFLGSDAVIALID</sequence>
<dbReference type="GO" id="GO:0006508">
    <property type="term" value="P:proteolysis"/>
    <property type="evidence" value="ECO:0007669"/>
    <property type="project" value="InterPro"/>
</dbReference>
<dbReference type="Gene3D" id="1.10.287.2250">
    <property type="match status" value="1"/>
</dbReference>
<evidence type="ECO:0000256" key="8">
    <source>
        <dbReference type="ARBA" id="ARBA00023157"/>
    </source>
</evidence>
<dbReference type="InterPro" id="IPR000668">
    <property type="entry name" value="Peptidase_C1A_C"/>
</dbReference>
<dbReference type="InterPro" id="IPR013201">
    <property type="entry name" value="Prot_inhib_I29"/>
</dbReference>
<keyword evidence="7" id="KW-0865">Zymogen</keyword>
<dbReference type="Proteomes" id="UP000078546">
    <property type="component" value="Unassembled WGS sequence"/>
</dbReference>